<comment type="caution">
    <text evidence="3">The sequence shown here is derived from an EMBL/GenBank/DDBJ whole genome shotgun (WGS) entry which is preliminary data.</text>
</comment>
<feature type="transmembrane region" description="Helical" evidence="2">
    <location>
        <begin position="243"/>
        <end position="266"/>
    </location>
</feature>
<keyword evidence="2" id="KW-0812">Transmembrane</keyword>
<feature type="transmembrane region" description="Helical" evidence="2">
    <location>
        <begin position="137"/>
        <end position="162"/>
    </location>
</feature>
<proteinExistence type="predicted"/>
<feature type="transmembrane region" description="Helical" evidence="2">
    <location>
        <begin position="111"/>
        <end position="130"/>
    </location>
</feature>
<dbReference type="InterPro" id="IPR026898">
    <property type="entry name" value="PrsW"/>
</dbReference>
<reference evidence="3 4" key="1">
    <citation type="submission" date="2017-07" db="EMBL/GenBank/DDBJ databases">
        <title>Draft whole genome sequences of clinical Proprionibacteriaceae strains.</title>
        <authorList>
            <person name="Bernier A.-M."/>
            <person name="Bernard K."/>
            <person name="Domingo M.-C."/>
        </authorList>
    </citation>
    <scope>NUCLEOTIDE SEQUENCE [LARGE SCALE GENOMIC DNA]</scope>
    <source>
        <strain evidence="3 4">NML 160184</strain>
    </source>
</reference>
<organism evidence="3 4">
    <name type="scientific">Parenemella sanctibonifatiensis</name>
    <dbReference type="NCBI Taxonomy" id="2016505"/>
    <lineage>
        <taxon>Bacteria</taxon>
        <taxon>Bacillati</taxon>
        <taxon>Actinomycetota</taxon>
        <taxon>Actinomycetes</taxon>
        <taxon>Propionibacteriales</taxon>
        <taxon>Propionibacteriaceae</taxon>
        <taxon>Parenemella</taxon>
    </lineage>
</organism>
<evidence type="ECO:0008006" key="5">
    <source>
        <dbReference type="Google" id="ProtNLM"/>
    </source>
</evidence>
<dbReference type="RefSeq" id="WP_094449542.1">
    <property type="nucleotide sequence ID" value="NZ_NMVI01000005.1"/>
</dbReference>
<dbReference type="Proteomes" id="UP000216533">
    <property type="component" value="Unassembled WGS sequence"/>
</dbReference>
<feature type="transmembrane region" description="Helical" evidence="2">
    <location>
        <begin position="309"/>
        <end position="331"/>
    </location>
</feature>
<accession>A0A255EFZ0</accession>
<name>A0A255EFZ0_9ACTN</name>
<feature type="region of interest" description="Disordered" evidence="1">
    <location>
        <begin position="1"/>
        <end position="76"/>
    </location>
</feature>
<feature type="transmembrane region" description="Helical" evidence="2">
    <location>
        <begin position="174"/>
        <end position="196"/>
    </location>
</feature>
<dbReference type="EMBL" id="NMVI01000005">
    <property type="protein sequence ID" value="OYN90449.1"/>
    <property type="molecule type" value="Genomic_DNA"/>
</dbReference>
<evidence type="ECO:0000256" key="2">
    <source>
        <dbReference type="SAM" id="Phobius"/>
    </source>
</evidence>
<sequence length="433" mass="46148">MSNFYGDPQRPANGQPQQPGPQHSAPYGGPQQAGQYQVGPEQRHPQPAPPQGPAHLQTSPAGSPTAAKSRGPRRKRRPMVLPVAAIAIGLFTTFFFLLAVGLSANVEGTDLGFVAATAVLLVALLILWWLDRWEPEPVVLLVAAFLWGSGIATSLSLPFTLMTPFLAPTPEAGIWLQAPVVEEFTKGLFILLLVAGKRGRFEFNALTDGVIYGVLVGAGFSFLEDQLYIASTTTFDQSAELASIRIGGSALGHGLYTMCFSLGIWFAMNRRSVLARIGCGVGGYAVAVLLHGIHNGAAVAAGTSDDMTLFYLVKAFTFVVLVALAVIAWFARRHEGRLIAAELPRMAEVGLISAQEVSWMSSLKGRRDHLKSLPKPARADAKSLIEAVTELAFLEHRIARIGGPVAPVLQQQRGELGSVIQGTTAALTAAGLR</sequence>
<keyword evidence="2" id="KW-0472">Membrane</keyword>
<keyword evidence="2" id="KW-1133">Transmembrane helix</keyword>
<feature type="transmembrane region" description="Helical" evidence="2">
    <location>
        <begin position="273"/>
        <end position="294"/>
    </location>
</feature>
<evidence type="ECO:0000313" key="3">
    <source>
        <dbReference type="EMBL" id="OYN90449.1"/>
    </source>
</evidence>
<feature type="transmembrane region" description="Helical" evidence="2">
    <location>
        <begin position="79"/>
        <end position="99"/>
    </location>
</feature>
<dbReference type="PANTHER" id="PTHR36844:SF1">
    <property type="entry name" value="PROTEASE PRSW"/>
    <property type="match status" value="1"/>
</dbReference>
<dbReference type="AlphaFoldDB" id="A0A255EFZ0"/>
<protein>
    <recommendedName>
        <fullName evidence="5">PrsW family intramembrane metalloprotease</fullName>
    </recommendedName>
</protein>
<feature type="transmembrane region" description="Helical" evidence="2">
    <location>
        <begin position="203"/>
        <end position="223"/>
    </location>
</feature>
<evidence type="ECO:0000256" key="1">
    <source>
        <dbReference type="SAM" id="MobiDB-lite"/>
    </source>
</evidence>
<dbReference type="GO" id="GO:0008233">
    <property type="term" value="F:peptidase activity"/>
    <property type="evidence" value="ECO:0007669"/>
    <property type="project" value="InterPro"/>
</dbReference>
<evidence type="ECO:0000313" key="4">
    <source>
        <dbReference type="Proteomes" id="UP000216533"/>
    </source>
</evidence>
<feature type="compositionally biased region" description="Low complexity" evidence="1">
    <location>
        <begin position="8"/>
        <end position="40"/>
    </location>
</feature>
<gene>
    <name evidence="3" type="ORF">CGZ92_01025</name>
</gene>
<dbReference type="PANTHER" id="PTHR36844">
    <property type="entry name" value="PROTEASE PRSW"/>
    <property type="match status" value="1"/>
</dbReference>
<dbReference type="Pfam" id="PF13367">
    <property type="entry name" value="PrsW-protease"/>
    <property type="match status" value="1"/>
</dbReference>